<evidence type="ECO:0000313" key="2">
    <source>
        <dbReference type="EMBL" id="CUS14606.1"/>
    </source>
</evidence>
<evidence type="ECO:0000259" key="1">
    <source>
        <dbReference type="Pfam" id="PF24320"/>
    </source>
</evidence>
<reference evidence="2" key="1">
    <citation type="submission" date="2015-10" db="EMBL/GenBank/DDBJ databases">
        <authorList>
            <person name="Regsiter A."/>
            <person name="william w."/>
        </authorList>
    </citation>
    <scope>NUCLEOTIDE SEQUENCE</scope>
    <source>
        <strain evidence="2">Montdore</strain>
    </source>
</reference>
<protein>
    <recommendedName>
        <fullName evidence="1">DUF7492 domain-containing protein</fullName>
    </recommendedName>
</protein>
<sequence>VELLVIIFFLILFSNTFETFCLSLWRSSNFLFLLAFWIQSSVSSTEHTHTHKAQGFTNINGYSRRKYPQLRSPFALLRQSKMHAPTRSLFKLAGLAVMALISGTHGHSWIDGLKVVSGTDAGPPQNATSIKDGPQSGVLGYIRDYQGHIDGLSVYKVETPGLGVNICRDSQRFSINGSAQFPPLKASPGDFIQGTYLENGHISKPDAPDGTPGMVYWFGTANANPQDTLANVKQWTVDGRGGDGGCQSGKCVHGVLGLGLQQSFWSYEEGAYRVVYLLHGYSSCRTQREEILEWVGEVQGEVVSCFFLSFPLLTHTQYSSGIYLI</sequence>
<dbReference type="Pfam" id="PF24320">
    <property type="entry name" value="DUF7492"/>
    <property type="match status" value="1"/>
</dbReference>
<accession>A0A292Q479</accession>
<feature type="domain" description="DUF7492" evidence="1">
    <location>
        <begin position="105"/>
        <end position="244"/>
    </location>
</feature>
<evidence type="ECO:0000313" key="3">
    <source>
        <dbReference type="Proteomes" id="UP001412239"/>
    </source>
</evidence>
<feature type="non-terminal residue" evidence="2">
    <location>
        <position position="325"/>
    </location>
</feature>
<keyword evidence="3" id="KW-1185">Reference proteome</keyword>
<feature type="non-terminal residue" evidence="2">
    <location>
        <position position="1"/>
    </location>
</feature>
<name>A0A292Q479_9PEZI</name>
<dbReference type="AlphaFoldDB" id="A0A292Q479"/>
<dbReference type="Proteomes" id="UP001412239">
    <property type="component" value="Unassembled WGS sequence"/>
</dbReference>
<organism evidence="2 3">
    <name type="scientific">Tuber aestivum</name>
    <name type="common">summer truffle</name>
    <dbReference type="NCBI Taxonomy" id="59557"/>
    <lineage>
        <taxon>Eukaryota</taxon>
        <taxon>Fungi</taxon>
        <taxon>Dikarya</taxon>
        <taxon>Ascomycota</taxon>
        <taxon>Pezizomycotina</taxon>
        <taxon>Pezizomycetes</taxon>
        <taxon>Pezizales</taxon>
        <taxon>Tuberaceae</taxon>
        <taxon>Tuber</taxon>
    </lineage>
</organism>
<dbReference type="EMBL" id="LN890957">
    <property type="protein sequence ID" value="CUS14606.1"/>
    <property type="molecule type" value="Genomic_DNA"/>
</dbReference>
<gene>
    <name evidence="2" type="ORF">GSTUAT00001337001</name>
</gene>
<dbReference type="InterPro" id="IPR055915">
    <property type="entry name" value="DUF7492"/>
</dbReference>
<proteinExistence type="predicted"/>